<sequence>MLSGLLSPLVHLFFPHCCEVCGNDLPAGHEILCFRCRQALPLTRFHLYAGNPVENIFTGRVPIQQATATYYYSQSSALQQLIHRFKYKQRKDIATYLGRQTGYLLQESPWMTTIDAIVPVPLFPAREKKRGYNQAALLADGIAQITGTPVYTRALLRQQYTDTQTRKGRTGRWANVATVFRAGNMPLQGKHLLLTDDVITTGATTEACSHALIAAGARVSICCLAFAYH</sequence>
<organism evidence="2 3">
    <name type="scientific">Chitinophaga nivalis</name>
    <dbReference type="NCBI Taxonomy" id="2991709"/>
    <lineage>
        <taxon>Bacteria</taxon>
        <taxon>Pseudomonadati</taxon>
        <taxon>Bacteroidota</taxon>
        <taxon>Chitinophagia</taxon>
        <taxon>Chitinophagales</taxon>
        <taxon>Chitinophagaceae</taxon>
        <taxon>Chitinophaga</taxon>
    </lineage>
</organism>
<protein>
    <submittedName>
        <fullName evidence="2">ComF family protein</fullName>
    </submittedName>
</protein>
<dbReference type="Gene3D" id="3.40.50.2020">
    <property type="match status" value="1"/>
</dbReference>
<evidence type="ECO:0000256" key="1">
    <source>
        <dbReference type="ARBA" id="ARBA00008007"/>
    </source>
</evidence>
<dbReference type="RefSeq" id="WP_264734834.1">
    <property type="nucleotide sequence ID" value="NZ_JAPDNR010000001.1"/>
</dbReference>
<dbReference type="EMBL" id="JAPDNS010000002">
    <property type="protein sequence ID" value="MCW3488026.1"/>
    <property type="molecule type" value="Genomic_DNA"/>
</dbReference>
<dbReference type="Proteomes" id="UP001207742">
    <property type="component" value="Unassembled WGS sequence"/>
</dbReference>
<accession>A0ABT3IVK4</accession>
<name>A0ABT3IVK4_9BACT</name>
<dbReference type="InterPro" id="IPR000836">
    <property type="entry name" value="PRTase_dom"/>
</dbReference>
<evidence type="ECO:0000313" key="3">
    <source>
        <dbReference type="Proteomes" id="UP001207742"/>
    </source>
</evidence>
<dbReference type="CDD" id="cd06223">
    <property type="entry name" value="PRTases_typeI"/>
    <property type="match status" value="1"/>
</dbReference>
<dbReference type="PANTHER" id="PTHR47505:SF1">
    <property type="entry name" value="DNA UTILIZATION PROTEIN YHGH"/>
    <property type="match status" value="1"/>
</dbReference>
<dbReference type="SUPFAM" id="SSF53271">
    <property type="entry name" value="PRTase-like"/>
    <property type="match status" value="1"/>
</dbReference>
<comment type="similarity">
    <text evidence="1">Belongs to the ComF/GntX family.</text>
</comment>
<gene>
    <name evidence="2" type="ORF">OL497_29305</name>
</gene>
<comment type="caution">
    <text evidence="2">The sequence shown here is derived from an EMBL/GenBank/DDBJ whole genome shotgun (WGS) entry which is preliminary data.</text>
</comment>
<keyword evidence="3" id="KW-1185">Reference proteome</keyword>
<dbReference type="InterPro" id="IPR029057">
    <property type="entry name" value="PRTase-like"/>
</dbReference>
<dbReference type="InterPro" id="IPR051910">
    <property type="entry name" value="ComF/GntX_DNA_util-trans"/>
</dbReference>
<evidence type="ECO:0000313" key="2">
    <source>
        <dbReference type="EMBL" id="MCW3488026.1"/>
    </source>
</evidence>
<reference evidence="2 3" key="1">
    <citation type="submission" date="2022-10" db="EMBL/GenBank/DDBJ databases">
        <title>Chitinophaga nivalis PC15 sp. nov., isolated from Pyeongchang county, South Korea.</title>
        <authorList>
            <person name="Trinh H.N."/>
        </authorList>
    </citation>
    <scope>NUCLEOTIDE SEQUENCE [LARGE SCALE GENOMIC DNA]</scope>
    <source>
        <strain evidence="2 3">PC14</strain>
    </source>
</reference>
<dbReference type="PANTHER" id="PTHR47505">
    <property type="entry name" value="DNA UTILIZATION PROTEIN YHGH"/>
    <property type="match status" value="1"/>
</dbReference>
<proteinExistence type="inferred from homology"/>